<keyword evidence="4" id="KW-1185">Reference proteome</keyword>
<feature type="compositionally biased region" description="Low complexity" evidence="1">
    <location>
        <begin position="115"/>
        <end position="142"/>
    </location>
</feature>
<name>A0A6G1KCQ7_9PLEO</name>
<sequence length="250" mass="25002">MSSTTLRILMAALTVRAVTATSSVTLADFVPRIDSLPSACSVVYNQAISGCVAADFDASKQRCSAECVNGLAEISKEINKSCSIDDVSETSIVGVFLLGQGIPVLCQGVSVTTLGTVSTSKPTSSSSSSSSSTSSIKPAVTSTKQVQSKSAGAVSSSTPTSTAATNPVANPEPSSTPAPTRTPAAVQPSFVWTLSPTPSQTTSSQKSNSDSGGGSPFDVVATGSSTPRRRSSVGLTGALLGLAVLACASI</sequence>
<dbReference type="EMBL" id="MU005769">
    <property type="protein sequence ID" value="KAF2710252.1"/>
    <property type="molecule type" value="Genomic_DNA"/>
</dbReference>
<feature type="signal peptide" evidence="2">
    <location>
        <begin position="1"/>
        <end position="20"/>
    </location>
</feature>
<accession>A0A6G1KCQ7</accession>
<evidence type="ECO:0000313" key="4">
    <source>
        <dbReference type="Proteomes" id="UP000799428"/>
    </source>
</evidence>
<gene>
    <name evidence="3" type="ORF">K504DRAFT_454576</name>
</gene>
<evidence type="ECO:0000313" key="3">
    <source>
        <dbReference type="EMBL" id="KAF2710252.1"/>
    </source>
</evidence>
<evidence type="ECO:0000256" key="1">
    <source>
        <dbReference type="SAM" id="MobiDB-lite"/>
    </source>
</evidence>
<protein>
    <recommendedName>
        <fullName evidence="5">Extracellular membrane protein CFEM domain-containing protein</fullName>
    </recommendedName>
</protein>
<feature type="compositionally biased region" description="Low complexity" evidence="1">
    <location>
        <begin position="153"/>
        <end position="185"/>
    </location>
</feature>
<dbReference type="AlphaFoldDB" id="A0A6G1KCQ7"/>
<proteinExistence type="predicted"/>
<feature type="compositionally biased region" description="Low complexity" evidence="1">
    <location>
        <begin position="195"/>
        <end position="210"/>
    </location>
</feature>
<organism evidence="3 4">
    <name type="scientific">Pleomassaria siparia CBS 279.74</name>
    <dbReference type="NCBI Taxonomy" id="1314801"/>
    <lineage>
        <taxon>Eukaryota</taxon>
        <taxon>Fungi</taxon>
        <taxon>Dikarya</taxon>
        <taxon>Ascomycota</taxon>
        <taxon>Pezizomycotina</taxon>
        <taxon>Dothideomycetes</taxon>
        <taxon>Pleosporomycetidae</taxon>
        <taxon>Pleosporales</taxon>
        <taxon>Pleomassariaceae</taxon>
        <taxon>Pleomassaria</taxon>
    </lineage>
</organism>
<evidence type="ECO:0008006" key="5">
    <source>
        <dbReference type="Google" id="ProtNLM"/>
    </source>
</evidence>
<dbReference type="OrthoDB" id="5427833at2759"/>
<dbReference type="Proteomes" id="UP000799428">
    <property type="component" value="Unassembled WGS sequence"/>
</dbReference>
<reference evidence="3" key="1">
    <citation type="journal article" date="2020" name="Stud. Mycol.">
        <title>101 Dothideomycetes genomes: a test case for predicting lifestyles and emergence of pathogens.</title>
        <authorList>
            <person name="Haridas S."/>
            <person name="Albert R."/>
            <person name="Binder M."/>
            <person name="Bloem J."/>
            <person name="Labutti K."/>
            <person name="Salamov A."/>
            <person name="Andreopoulos B."/>
            <person name="Baker S."/>
            <person name="Barry K."/>
            <person name="Bills G."/>
            <person name="Bluhm B."/>
            <person name="Cannon C."/>
            <person name="Castanera R."/>
            <person name="Culley D."/>
            <person name="Daum C."/>
            <person name="Ezra D."/>
            <person name="Gonzalez J."/>
            <person name="Henrissat B."/>
            <person name="Kuo A."/>
            <person name="Liang C."/>
            <person name="Lipzen A."/>
            <person name="Lutzoni F."/>
            <person name="Magnuson J."/>
            <person name="Mondo S."/>
            <person name="Nolan M."/>
            <person name="Ohm R."/>
            <person name="Pangilinan J."/>
            <person name="Park H.-J."/>
            <person name="Ramirez L."/>
            <person name="Alfaro M."/>
            <person name="Sun H."/>
            <person name="Tritt A."/>
            <person name="Yoshinaga Y."/>
            <person name="Zwiers L.-H."/>
            <person name="Turgeon B."/>
            <person name="Goodwin S."/>
            <person name="Spatafora J."/>
            <person name="Crous P."/>
            <person name="Grigoriev I."/>
        </authorList>
    </citation>
    <scope>NUCLEOTIDE SEQUENCE</scope>
    <source>
        <strain evidence="3">CBS 279.74</strain>
    </source>
</reference>
<evidence type="ECO:0000256" key="2">
    <source>
        <dbReference type="SAM" id="SignalP"/>
    </source>
</evidence>
<keyword evidence="2" id="KW-0732">Signal</keyword>
<feature type="chain" id="PRO_5026053862" description="Extracellular membrane protein CFEM domain-containing protein" evidence="2">
    <location>
        <begin position="21"/>
        <end position="250"/>
    </location>
</feature>
<feature type="region of interest" description="Disordered" evidence="1">
    <location>
        <begin position="115"/>
        <end position="232"/>
    </location>
</feature>